<evidence type="ECO:0000256" key="1">
    <source>
        <dbReference type="SAM" id="SignalP"/>
    </source>
</evidence>
<dbReference type="EMBL" id="JAAOAR010000135">
    <property type="protein sequence ID" value="KAF5599878.1"/>
    <property type="molecule type" value="Genomic_DNA"/>
</dbReference>
<keyword evidence="1" id="KW-0732">Signal</keyword>
<protein>
    <submittedName>
        <fullName evidence="2">Uncharacterized protein</fullName>
    </submittedName>
</protein>
<name>A0A8H5PNQ0_9HYPO</name>
<evidence type="ECO:0000313" key="2">
    <source>
        <dbReference type="EMBL" id="KAF5599878.1"/>
    </source>
</evidence>
<feature type="chain" id="PRO_5034214192" evidence="1">
    <location>
        <begin position="21"/>
        <end position="129"/>
    </location>
</feature>
<sequence>MKSLNLLVALIGLYINPVSAECFTSGVKWEDRALARQHAVDVCKGDGAVFHYRWIEGGKIVKKYIQQSPTQWIEFSVENNDSRTGWNVDPDLCVKEFHYVIDGCGRGGTINAEGVWTFRADPNKGSRPK</sequence>
<gene>
    <name evidence="2" type="ORF">FPANT_2983</name>
</gene>
<keyword evidence="3" id="KW-1185">Reference proteome</keyword>
<dbReference type="AlphaFoldDB" id="A0A8H5PNQ0"/>
<reference evidence="2 3" key="1">
    <citation type="submission" date="2020-05" db="EMBL/GenBank/DDBJ databases">
        <title>Identification and distribution of gene clusters putatively required for synthesis of sphingolipid metabolism inhibitors in phylogenetically diverse species of the filamentous fungus Fusarium.</title>
        <authorList>
            <person name="Kim H.-S."/>
            <person name="Busman M."/>
            <person name="Brown D.W."/>
            <person name="Divon H."/>
            <person name="Uhlig S."/>
            <person name="Proctor R.H."/>
        </authorList>
    </citation>
    <scope>NUCLEOTIDE SEQUENCE [LARGE SCALE GENOMIC DNA]</scope>
    <source>
        <strain evidence="2 3">NRRL 25211</strain>
    </source>
</reference>
<comment type="caution">
    <text evidence="2">The sequence shown here is derived from an EMBL/GenBank/DDBJ whole genome shotgun (WGS) entry which is preliminary data.</text>
</comment>
<dbReference type="Proteomes" id="UP000544095">
    <property type="component" value="Unassembled WGS sequence"/>
</dbReference>
<organism evidence="2 3">
    <name type="scientific">Fusarium pseudoanthophilum</name>
    <dbReference type="NCBI Taxonomy" id="48495"/>
    <lineage>
        <taxon>Eukaryota</taxon>
        <taxon>Fungi</taxon>
        <taxon>Dikarya</taxon>
        <taxon>Ascomycota</taxon>
        <taxon>Pezizomycotina</taxon>
        <taxon>Sordariomycetes</taxon>
        <taxon>Hypocreomycetidae</taxon>
        <taxon>Hypocreales</taxon>
        <taxon>Nectriaceae</taxon>
        <taxon>Fusarium</taxon>
        <taxon>Fusarium fujikuroi species complex</taxon>
    </lineage>
</organism>
<proteinExistence type="predicted"/>
<accession>A0A8H5PNQ0</accession>
<feature type="signal peptide" evidence="1">
    <location>
        <begin position="1"/>
        <end position="20"/>
    </location>
</feature>
<evidence type="ECO:0000313" key="3">
    <source>
        <dbReference type="Proteomes" id="UP000544095"/>
    </source>
</evidence>